<dbReference type="Proteomes" id="UP000198280">
    <property type="component" value="Unassembled WGS sequence"/>
</dbReference>
<comment type="similarity">
    <text evidence="2">Belongs to the GMC oxidoreductase family.</text>
</comment>
<gene>
    <name evidence="8" type="ORF">SAMN05216252_11089</name>
</gene>
<reference evidence="8 9" key="1">
    <citation type="submission" date="2017-06" db="EMBL/GenBank/DDBJ databases">
        <authorList>
            <person name="Kim H.J."/>
            <person name="Triplett B.A."/>
        </authorList>
    </citation>
    <scope>NUCLEOTIDE SEQUENCE [LARGE SCALE GENOMIC DNA]</scope>
    <source>
        <strain evidence="8 9">CGMCC 4.1858</strain>
    </source>
</reference>
<feature type="active site" description="Proton donor" evidence="5">
    <location>
        <position position="442"/>
    </location>
</feature>
<dbReference type="GO" id="GO:0016614">
    <property type="term" value="F:oxidoreductase activity, acting on CH-OH group of donors"/>
    <property type="evidence" value="ECO:0007669"/>
    <property type="project" value="InterPro"/>
</dbReference>
<dbReference type="RefSeq" id="WP_089225539.1">
    <property type="nucleotide sequence ID" value="NZ_FZOF01000010.1"/>
</dbReference>
<dbReference type="PROSITE" id="PS00624">
    <property type="entry name" value="GMC_OXRED_2"/>
    <property type="match status" value="1"/>
</dbReference>
<evidence type="ECO:0000256" key="6">
    <source>
        <dbReference type="PIRSR" id="PIRSR000137-2"/>
    </source>
</evidence>
<dbReference type="PANTHER" id="PTHR11552:SF147">
    <property type="entry name" value="CHOLINE DEHYDROGENASE, MITOCHONDRIAL"/>
    <property type="match status" value="1"/>
</dbReference>
<sequence length="514" mass="53649">MAAYDYIVVGGGSAGCVLAARLSEDGRARVLLLEAGPARAAKGSAAPPRWMGLIGGGMDWGDRTVAQRGAGSAVLRYPRGKALGGSSSINAMVHLRGHRSGYDAWEKAGATGWNFDNLLPYLRRSEHAAGRDPAFRGTEGPMRVAPPRRVHPLSPACLSAVQAAGHPISTDLNGRRQQGGGWLDLNIVDGARQSAADAYLRPVLHRTGLTVVTGAQVHRLLLHHGRCTGVEYRRDGFLERAEADREVVLAAGAIGSPHLLMLSGVGPAGELRSHGIGVQADLREVGGNLHDHPVTVVNFSASREVPAPTGPAFDAAAALCSTHADTAPDIQLLFLCAPYAPPALVGAENGYSFVVGLMTPRSRGSVRLAGADPGTAPLVDPNFLSARSDVESLIRGVRMAQEIGSEQVLNVWRKEEVLPGPAAFSHGLLEAYVRRSVGSFFHPGGTCRMGSDDHAVVDPELRVNGVSGLRVADASVMPSAVSAHPNATVLAVAERAADLIRGDRGGGPADRAAA</sequence>
<feature type="active site" description="Proton acceptor" evidence="5">
    <location>
        <position position="484"/>
    </location>
</feature>
<evidence type="ECO:0000256" key="4">
    <source>
        <dbReference type="ARBA" id="ARBA00022827"/>
    </source>
</evidence>
<dbReference type="InterPro" id="IPR007867">
    <property type="entry name" value="GMC_OxRtase_C"/>
</dbReference>
<keyword evidence="9" id="KW-1185">Reference proteome</keyword>
<feature type="domain" description="Glucose-methanol-choline oxidoreductase N-terminal" evidence="7">
    <location>
        <begin position="252"/>
        <end position="266"/>
    </location>
</feature>
<evidence type="ECO:0000256" key="1">
    <source>
        <dbReference type="ARBA" id="ARBA00001974"/>
    </source>
</evidence>
<evidence type="ECO:0000256" key="5">
    <source>
        <dbReference type="PIRSR" id="PIRSR000137-1"/>
    </source>
</evidence>
<keyword evidence="3" id="KW-0285">Flavoprotein</keyword>
<dbReference type="Gene3D" id="3.30.560.10">
    <property type="entry name" value="Glucose Oxidase, domain 3"/>
    <property type="match status" value="1"/>
</dbReference>
<proteinExistence type="inferred from homology"/>
<dbReference type="PIRSF" id="PIRSF000137">
    <property type="entry name" value="Alcohol_oxidase"/>
    <property type="match status" value="1"/>
</dbReference>
<protein>
    <submittedName>
        <fullName evidence="8">Choline dehydrogenase</fullName>
    </submittedName>
</protein>
<dbReference type="OrthoDB" id="9785276at2"/>
<comment type="cofactor">
    <cofactor evidence="1 6">
        <name>FAD</name>
        <dbReference type="ChEBI" id="CHEBI:57692"/>
    </cofactor>
</comment>
<evidence type="ECO:0000313" key="9">
    <source>
        <dbReference type="Proteomes" id="UP000198280"/>
    </source>
</evidence>
<evidence type="ECO:0000259" key="7">
    <source>
        <dbReference type="PROSITE" id="PS00624"/>
    </source>
</evidence>
<evidence type="ECO:0000256" key="2">
    <source>
        <dbReference type="ARBA" id="ARBA00010790"/>
    </source>
</evidence>
<keyword evidence="4 6" id="KW-0274">FAD</keyword>
<dbReference type="InterPro" id="IPR012132">
    <property type="entry name" value="GMC_OxRdtase"/>
</dbReference>
<organism evidence="8 9">
    <name type="scientific">Actinacidiphila glaucinigra</name>
    <dbReference type="NCBI Taxonomy" id="235986"/>
    <lineage>
        <taxon>Bacteria</taxon>
        <taxon>Bacillati</taxon>
        <taxon>Actinomycetota</taxon>
        <taxon>Actinomycetes</taxon>
        <taxon>Kitasatosporales</taxon>
        <taxon>Streptomycetaceae</taxon>
        <taxon>Actinacidiphila</taxon>
    </lineage>
</organism>
<dbReference type="InterPro" id="IPR000172">
    <property type="entry name" value="GMC_OxRdtase_N"/>
</dbReference>
<name>A0A239ICA1_9ACTN</name>
<dbReference type="PANTHER" id="PTHR11552">
    <property type="entry name" value="GLUCOSE-METHANOL-CHOLINE GMC OXIDOREDUCTASE"/>
    <property type="match status" value="1"/>
</dbReference>
<dbReference type="Pfam" id="PF05199">
    <property type="entry name" value="GMC_oxred_C"/>
    <property type="match status" value="1"/>
</dbReference>
<dbReference type="GO" id="GO:0050660">
    <property type="term" value="F:flavin adenine dinucleotide binding"/>
    <property type="evidence" value="ECO:0007669"/>
    <property type="project" value="InterPro"/>
</dbReference>
<dbReference type="EMBL" id="FZOF01000010">
    <property type="protein sequence ID" value="SNS91042.1"/>
    <property type="molecule type" value="Genomic_DNA"/>
</dbReference>
<evidence type="ECO:0000313" key="8">
    <source>
        <dbReference type="EMBL" id="SNS91042.1"/>
    </source>
</evidence>
<feature type="binding site" evidence="6">
    <location>
        <begin position="90"/>
        <end position="93"/>
    </location>
    <ligand>
        <name>FAD</name>
        <dbReference type="ChEBI" id="CHEBI:57692"/>
    </ligand>
</feature>
<evidence type="ECO:0000256" key="3">
    <source>
        <dbReference type="ARBA" id="ARBA00022630"/>
    </source>
</evidence>
<feature type="binding site" evidence="6">
    <location>
        <position position="217"/>
    </location>
    <ligand>
        <name>FAD</name>
        <dbReference type="ChEBI" id="CHEBI:57692"/>
    </ligand>
</feature>
<dbReference type="SUPFAM" id="SSF51905">
    <property type="entry name" value="FAD/NAD(P)-binding domain"/>
    <property type="match status" value="1"/>
</dbReference>
<accession>A0A239ICA1</accession>
<dbReference type="AlphaFoldDB" id="A0A239ICA1"/>
<dbReference type="Pfam" id="PF00732">
    <property type="entry name" value="GMC_oxred_N"/>
    <property type="match status" value="1"/>
</dbReference>
<dbReference type="InterPro" id="IPR036188">
    <property type="entry name" value="FAD/NAD-bd_sf"/>
</dbReference>
<dbReference type="SUPFAM" id="SSF54373">
    <property type="entry name" value="FAD-linked reductases, C-terminal domain"/>
    <property type="match status" value="1"/>
</dbReference>
<dbReference type="Gene3D" id="3.50.50.60">
    <property type="entry name" value="FAD/NAD(P)-binding domain"/>
    <property type="match status" value="1"/>
</dbReference>